<proteinExistence type="predicted"/>
<keyword evidence="1" id="KW-0812">Transmembrane</keyword>
<gene>
    <name evidence="2" type="ORF">CEXT_753281</name>
</gene>
<sequence length="100" mass="11599">MPEIDVLESLNVDSPTIFKDSNLVQYAKMSCVTNGSGDTYNLLSFVFCVLISMKGVVVGDQFLLVKTEMRSYSHHHKMRNQGTKKVSRFRRLKNWRLLLW</sequence>
<organism evidence="2 3">
    <name type="scientific">Caerostris extrusa</name>
    <name type="common">Bark spider</name>
    <name type="synonym">Caerostris bankana</name>
    <dbReference type="NCBI Taxonomy" id="172846"/>
    <lineage>
        <taxon>Eukaryota</taxon>
        <taxon>Metazoa</taxon>
        <taxon>Ecdysozoa</taxon>
        <taxon>Arthropoda</taxon>
        <taxon>Chelicerata</taxon>
        <taxon>Arachnida</taxon>
        <taxon>Araneae</taxon>
        <taxon>Araneomorphae</taxon>
        <taxon>Entelegynae</taxon>
        <taxon>Araneoidea</taxon>
        <taxon>Araneidae</taxon>
        <taxon>Caerostris</taxon>
    </lineage>
</organism>
<evidence type="ECO:0000313" key="3">
    <source>
        <dbReference type="Proteomes" id="UP001054945"/>
    </source>
</evidence>
<evidence type="ECO:0000313" key="2">
    <source>
        <dbReference type="EMBL" id="GIX66965.1"/>
    </source>
</evidence>
<feature type="transmembrane region" description="Helical" evidence="1">
    <location>
        <begin position="42"/>
        <end position="65"/>
    </location>
</feature>
<protein>
    <submittedName>
        <fullName evidence="2">Uncharacterized protein</fullName>
    </submittedName>
</protein>
<keyword evidence="1" id="KW-0472">Membrane</keyword>
<keyword evidence="3" id="KW-1185">Reference proteome</keyword>
<dbReference type="AlphaFoldDB" id="A0AAV4M541"/>
<dbReference type="EMBL" id="BPLR01019360">
    <property type="protein sequence ID" value="GIX66965.1"/>
    <property type="molecule type" value="Genomic_DNA"/>
</dbReference>
<comment type="caution">
    <text evidence="2">The sequence shown here is derived from an EMBL/GenBank/DDBJ whole genome shotgun (WGS) entry which is preliminary data.</text>
</comment>
<keyword evidence="1" id="KW-1133">Transmembrane helix</keyword>
<evidence type="ECO:0000256" key="1">
    <source>
        <dbReference type="SAM" id="Phobius"/>
    </source>
</evidence>
<name>A0AAV4M541_CAEEX</name>
<reference evidence="2 3" key="1">
    <citation type="submission" date="2021-06" db="EMBL/GenBank/DDBJ databases">
        <title>Caerostris extrusa draft genome.</title>
        <authorList>
            <person name="Kono N."/>
            <person name="Arakawa K."/>
        </authorList>
    </citation>
    <scope>NUCLEOTIDE SEQUENCE [LARGE SCALE GENOMIC DNA]</scope>
</reference>
<accession>A0AAV4M541</accession>
<dbReference type="Proteomes" id="UP001054945">
    <property type="component" value="Unassembled WGS sequence"/>
</dbReference>